<evidence type="ECO:0000313" key="2">
    <source>
        <dbReference type="EMBL" id="MFC3931899.1"/>
    </source>
</evidence>
<feature type="transmembrane region" description="Helical" evidence="1">
    <location>
        <begin position="69"/>
        <end position="88"/>
    </location>
</feature>
<organism evidence="2 3">
    <name type="scientific">Streptococcus dentapri</name>
    <dbReference type="NCBI Taxonomy" id="573564"/>
    <lineage>
        <taxon>Bacteria</taxon>
        <taxon>Bacillati</taxon>
        <taxon>Bacillota</taxon>
        <taxon>Bacilli</taxon>
        <taxon>Lactobacillales</taxon>
        <taxon>Streptococcaceae</taxon>
        <taxon>Streptococcus</taxon>
    </lineage>
</organism>
<keyword evidence="3" id="KW-1185">Reference proteome</keyword>
<sequence length="153" mass="17403">MPIEELKILFKSSNRTVAILHLINLILNILTIFVYFIVMYGLKSGFYQKTGQFSAQSLETITQALSGNFFFNLLINILFNLTIMILAFNNKSKLAQGKELNVFPHQLGYALLIINSLAEFMSGGLSINFFLQLFYLPFYFASLRAARLINNSI</sequence>
<protein>
    <submittedName>
        <fullName evidence="2">Uncharacterized protein</fullName>
    </submittedName>
</protein>
<accession>A0ABV8D1E5</accession>
<evidence type="ECO:0000313" key="3">
    <source>
        <dbReference type="Proteomes" id="UP001595901"/>
    </source>
</evidence>
<feature type="transmembrane region" description="Helical" evidence="1">
    <location>
        <begin position="109"/>
        <end position="135"/>
    </location>
</feature>
<evidence type="ECO:0000256" key="1">
    <source>
        <dbReference type="SAM" id="Phobius"/>
    </source>
</evidence>
<proteinExistence type="predicted"/>
<comment type="caution">
    <text evidence="2">The sequence shown here is derived from an EMBL/GenBank/DDBJ whole genome shotgun (WGS) entry which is preliminary data.</text>
</comment>
<dbReference type="RefSeq" id="WP_380430681.1">
    <property type="nucleotide sequence ID" value="NZ_JBHSAC010000035.1"/>
</dbReference>
<name>A0ABV8D1E5_9STRE</name>
<keyword evidence="1" id="KW-0472">Membrane</keyword>
<gene>
    <name evidence="2" type="ORF">ACFOSE_03725</name>
</gene>
<keyword evidence="1" id="KW-1133">Transmembrane helix</keyword>
<dbReference type="Proteomes" id="UP001595901">
    <property type="component" value="Unassembled WGS sequence"/>
</dbReference>
<feature type="transmembrane region" description="Helical" evidence="1">
    <location>
        <begin position="21"/>
        <end position="42"/>
    </location>
</feature>
<keyword evidence="1" id="KW-0812">Transmembrane</keyword>
<dbReference type="EMBL" id="JBHSAC010000035">
    <property type="protein sequence ID" value="MFC3931899.1"/>
    <property type="molecule type" value="Genomic_DNA"/>
</dbReference>
<reference evidence="3" key="1">
    <citation type="journal article" date="2019" name="Int. J. Syst. Evol. Microbiol.">
        <title>The Global Catalogue of Microorganisms (GCM) 10K type strain sequencing project: providing services to taxonomists for standard genome sequencing and annotation.</title>
        <authorList>
            <consortium name="The Broad Institute Genomics Platform"/>
            <consortium name="The Broad Institute Genome Sequencing Center for Infectious Disease"/>
            <person name="Wu L."/>
            <person name="Ma J."/>
        </authorList>
    </citation>
    <scope>NUCLEOTIDE SEQUENCE [LARGE SCALE GENOMIC DNA]</scope>
    <source>
        <strain evidence="3">CCUG 58728</strain>
    </source>
</reference>